<dbReference type="AlphaFoldDB" id="A0A0B6XVZ7"/>
<organism evidence="1">
    <name type="scientific">Arion vulgaris</name>
    <dbReference type="NCBI Taxonomy" id="1028688"/>
    <lineage>
        <taxon>Eukaryota</taxon>
        <taxon>Metazoa</taxon>
        <taxon>Spiralia</taxon>
        <taxon>Lophotrochozoa</taxon>
        <taxon>Mollusca</taxon>
        <taxon>Gastropoda</taxon>
        <taxon>Heterobranchia</taxon>
        <taxon>Euthyneura</taxon>
        <taxon>Panpulmonata</taxon>
        <taxon>Eupulmonata</taxon>
        <taxon>Stylommatophora</taxon>
        <taxon>Helicina</taxon>
        <taxon>Arionoidea</taxon>
        <taxon>Arionidae</taxon>
        <taxon>Arion</taxon>
    </lineage>
</organism>
<feature type="non-terminal residue" evidence="1">
    <location>
        <position position="77"/>
    </location>
</feature>
<accession>A0A0B6XVZ7</accession>
<gene>
    <name evidence="1" type="primary">ORF3060</name>
</gene>
<name>A0A0B6XVZ7_9EUPU</name>
<sequence length="77" mass="8860">MENMFSAFVRPQRSNHENYLFRNVPRSNIVTHATGGLKFLYESVRFGEATHSPLAANKYTDLDGCFVPMRHMVLANR</sequence>
<reference evidence="1" key="1">
    <citation type="submission" date="2014-12" db="EMBL/GenBank/DDBJ databases">
        <title>Insight into the proteome of Arion vulgaris.</title>
        <authorList>
            <person name="Aradska J."/>
            <person name="Bulat T."/>
            <person name="Smidak R."/>
            <person name="Sarate P."/>
            <person name="Gangsoo J."/>
            <person name="Sialana F."/>
            <person name="Bilban M."/>
            <person name="Lubec G."/>
        </authorList>
    </citation>
    <scope>NUCLEOTIDE SEQUENCE</scope>
    <source>
        <tissue evidence="1">Skin</tissue>
    </source>
</reference>
<dbReference type="EMBL" id="HACG01001219">
    <property type="protein sequence ID" value="CEK48084.1"/>
    <property type="molecule type" value="Transcribed_RNA"/>
</dbReference>
<protein>
    <submittedName>
        <fullName evidence="1">Uncharacterized protein</fullName>
    </submittedName>
</protein>
<evidence type="ECO:0000313" key="1">
    <source>
        <dbReference type="EMBL" id="CEK48084.1"/>
    </source>
</evidence>
<proteinExistence type="predicted"/>